<dbReference type="Pfam" id="PF07103">
    <property type="entry name" value="DUF1365"/>
    <property type="match status" value="1"/>
</dbReference>
<protein>
    <submittedName>
        <fullName evidence="1">DUF1365 domain-containing protein</fullName>
    </submittedName>
</protein>
<dbReference type="PANTHER" id="PTHR33973">
    <property type="entry name" value="OS07G0153300 PROTEIN"/>
    <property type="match status" value="1"/>
</dbReference>
<dbReference type="RefSeq" id="WP_191866121.1">
    <property type="nucleotide sequence ID" value="NZ_BMZC01000006.1"/>
</dbReference>
<comment type="caution">
    <text evidence="1">The sequence shown here is derived from an EMBL/GenBank/DDBJ whole genome shotgun (WGS) entry which is preliminary data.</text>
</comment>
<reference evidence="1" key="2">
    <citation type="submission" date="2020-09" db="EMBL/GenBank/DDBJ databases">
        <authorList>
            <person name="Sun Q."/>
            <person name="Kim S."/>
        </authorList>
    </citation>
    <scope>NUCLEOTIDE SEQUENCE</scope>
    <source>
        <strain evidence="1">KCTC 32337</strain>
    </source>
</reference>
<dbReference type="EMBL" id="BMZC01000006">
    <property type="protein sequence ID" value="GGZ64749.1"/>
    <property type="molecule type" value="Genomic_DNA"/>
</dbReference>
<dbReference type="InterPro" id="IPR010775">
    <property type="entry name" value="DUF1365"/>
</dbReference>
<dbReference type="AlphaFoldDB" id="A0A8H9IAU4"/>
<organism evidence="1 2">
    <name type="scientific">Paraglaciecola chathamensis</name>
    <dbReference type="NCBI Taxonomy" id="368405"/>
    <lineage>
        <taxon>Bacteria</taxon>
        <taxon>Pseudomonadati</taxon>
        <taxon>Pseudomonadota</taxon>
        <taxon>Gammaproteobacteria</taxon>
        <taxon>Alteromonadales</taxon>
        <taxon>Alteromonadaceae</taxon>
        <taxon>Paraglaciecola</taxon>
    </lineage>
</organism>
<evidence type="ECO:0000313" key="1">
    <source>
        <dbReference type="EMBL" id="GGZ64749.1"/>
    </source>
</evidence>
<dbReference type="Proteomes" id="UP000622604">
    <property type="component" value="Unassembled WGS sequence"/>
</dbReference>
<accession>A0A8H9IAU4</accession>
<dbReference type="PANTHER" id="PTHR33973:SF4">
    <property type="entry name" value="OS07G0153300 PROTEIN"/>
    <property type="match status" value="1"/>
</dbReference>
<reference evidence="1" key="1">
    <citation type="journal article" date="2014" name="Int. J. Syst. Evol. Microbiol.">
        <title>Complete genome sequence of Corynebacterium casei LMG S-19264T (=DSM 44701T), isolated from a smear-ripened cheese.</title>
        <authorList>
            <consortium name="US DOE Joint Genome Institute (JGI-PGF)"/>
            <person name="Walter F."/>
            <person name="Albersmeier A."/>
            <person name="Kalinowski J."/>
            <person name="Ruckert C."/>
        </authorList>
    </citation>
    <scope>NUCLEOTIDE SEQUENCE</scope>
    <source>
        <strain evidence="1">KCTC 32337</strain>
    </source>
</reference>
<evidence type="ECO:0000313" key="2">
    <source>
        <dbReference type="Proteomes" id="UP000622604"/>
    </source>
</evidence>
<proteinExistence type="predicted"/>
<sequence length="246" mass="28942">MQSAIYQGRVFHARHFPKKHAFNYDIFLMWLKLDEIQEVEQNVRFFSMSRWAPLRFKRQDYLGDNSESLQDSVLKRMNELADSPNENPLCGDVYLLGQVRTFGLYFSPVNFYYLRQSDGSYSHMLAEVSNTPWNERHHYLVDLNHQQDSQKAFHVSPFNPLDMQYQWSVMQPNQKLNLTLKCVKDITHLDTGLNLTRVELNSKSLTRVLMSIPSMALRTVIGIYWQAIKLFIKRVPFYGHATQGKK</sequence>
<gene>
    <name evidence="1" type="ORF">GCM10011274_23520</name>
</gene>
<name>A0A8H9IAU4_9ALTE</name>